<keyword evidence="2" id="KW-1185">Reference proteome</keyword>
<accession>A0ACB9RHL5</accession>
<evidence type="ECO:0000313" key="2">
    <source>
        <dbReference type="Proteomes" id="UP001057402"/>
    </source>
</evidence>
<comment type="caution">
    <text evidence="1">The sequence shown here is derived from an EMBL/GenBank/DDBJ whole genome shotgun (WGS) entry which is preliminary data.</text>
</comment>
<name>A0ACB9RHL5_9MYRT</name>
<proteinExistence type="predicted"/>
<sequence length="186" mass="20788">MFSFGATSAIPRHTLEITVVSAEALTINGCPVRNKAYVIVRTDDGSWSQSGICCDGGLSPTWHEKLLLDMPRRSRDVVVEVRRRGRRRDKFVGTTRIPVSDFTGEYFVPVLDHLHFLSYRLWDSKGLKNGIINVSIRVTSLVRMPGSLRPQASTSNHGVCRGHNTGSQRGMVVTGFPAWYADRRKS</sequence>
<protein>
    <submittedName>
        <fullName evidence="1">Uncharacterized protein</fullName>
    </submittedName>
</protein>
<reference evidence="2" key="1">
    <citation type="journal article" date="2023" name="Front. Plant Sci.">
        <title>Chromosomal-level genome assembly of Melastoma candidum provides insights into trichome evolution.</title>
        <authorList>
            <person name="Zhong Y."/>
            <person name="Wu W."/>
            <person name="Sun C."/>
            <person name="Zou P."/>
            <person name="Liu Y."/>
            <person name="Dai S."/>
            <person name="Zhou R."/>
        </authorList>
    </citation>
    <scope>NUCLEOTIDE SEQUENCE [LARGE SCALE GENOMIC DNA]</scope>
</reference>
<dbReference type="EMBL" id="CM042883">
    <property type="protein sequence ID" value="KAI4377993.1"/>
    <property type="molecule type" value="Genomic_DNA"/>
</dbReference>
<organism evidence="1 2">
    <name type="scientific">Melastoma candidum</name>
    <dbReference type="NCBI Taxonomy" id="119954"/>
    <lineage>
        <taxon>Eukaryota</taxon>
        <taxon>Viridiplantae</taxon>
        <taxon>Streptophyta</taxon>
        <taxon>Embryophyta</taxon>
        <taxon>Tracheophyta</taxon>
        <taxon>Spermatophyta</taxon>
        <taxon>Magnoliopsida</taxon>
        <taxon>eudicotyledons</taxon>
        <taxon>Gunneridae</taxon>
        <taxon>Pentapetalae</taxon>
        <taxon>rosids</taxon>
        <taxon>malvids</taxon>
        <taxon>Myrtales</taxon>
        <taxon>Melastomataceae</taxon>
        <taxon>Melastomatoideae</taxon>
        <taxon>Melastomateae</taxon>
        <taxon>Melastoma</taxon>
    </lineage>
</organism>
<dbReference type="Proteomes" id="UP001057402">
    <property type="component" value="Chromosome 4"/>
</dbReference>
<gene>
    <name evidence="1" type="ORF">MLD38_015539</name>
</gene>
<evidence type="ECO:0000313" key="1">
    <source>
        <dbReference type="EMBL" id="KAI4377993.1"/>
    </source>
</evidence>